<gene>
    <name evidence="2" type="ORF">Tci_002650</name>
</gene>
<feature type="non-terminal residue" evidence="2">
    <location>
        <position position="1"/>
    </location>
</feature>
<evidence type="ECO:0000313" key="2">
    <source>
        <dbReference type="EMBL" id="GEU30672.1"/>
    </source>
</evidence>
<name>A0A6L2J1J9_TANCI</name>
<proteinExistence type="predicted"/>
<evidence type="ECO:0008006" key="3">
    <source>
        <dbReference type="Google" id="ProtNLM"/>
    </source>
</evidence>
<feature type="region of interest" description="Disordered" evidence="1">
    <location>
        <begin position="19"/>
        <end position="51"/>
    </location>
</feature>
<comment type="caution">
    <text evidence="2">The sequence shown here is derived from an EMBL/GenBank/DDBJ whole genome shotgun (WGS) entry which is preliminary data.</text>
</comment>
<evidence type="ECO:0000256" key="1">
    <source>
        <dbReference type="SAM" id="MobiDB-lite"/>
    </source>
</evidence>
<dbReference type="EMBL" id="BKCJ010000177">
    <property type="protein sequence ID" value="GEU30672.1"/>
    <property type="molecule type" value="Genomic_DNA"/>
</dbReference>
<reference evidence="2" key="1">
    <citation type="journal article" date="2019" name="Sci. Rep.">
        <title>Draft genome of Tanacetum cinerariifolium, the natural source of mosquito coil.</title>
        <authorList>
            <person name="Yamashiro T."/>
            <person name="Shiraishi A."/>
            <person name="Satake H."/>
            <person name="Nakayama K."/>
        </authorList>
    </citation>
    <scope>NUCLEOTIDE SEQUENCE</scope>
</reference>
<sequence length="250" mass="27260">VQKHCIIASNNPNAKVIDKAEASQKRKASTSGAASGHVAKRTRNQSGGSAALVAEGPNTLYSRGKGIMSDVDAATAPSVGVSHPRVSSRPVPSFRELFGKAIHGDFFPFSLGPYYATYPEGSFCLQDCGRLVINTKRNGQIEALSLYQLTAKMNVFHCLMMSHGGEILPRYHGLLQPHYEYLQSTDSRLKGYQEKFASLTRLESQVSGLHRKVIGLNDKLFASDAAFAGSKAKRKERKKIKSLTKSLDIC</sequence>
<dbReference type="AlphaFoldDB" id="A0A6L2J1J9"/>
<organism evidence="2">
    <name type="scientific">Tanacetum cinerariifolium</name>
    <name type="common">Dalmatian daisy</name>
    <name type="synonym">Chrysanthemum cinerariifolium</name>
    <dbReference type="NCBI Taxonomy" id="118510"/>
    <lineage>
        <taxon>Eukaryota</taxon>
        <taxon>Viridiplantae</taxon>
        <taxon>Streptophyta</taxon>
        <taxon>Embryophyta</taxon>
        <taxon>Tracheophyta</taxon>
        <taxon>Spermatophyta</taxon>
        <taxon>Magnoliopsida</taxon>
        <taxon>eudicotyledons</taxon>
        <taxon>Gunneridae</taxon>
        <taxon>Pentapetalae</taxon>
        <taxon>asterids</taxon>
        <taxon>campanulids</taxon>
        <taxon>Asterales</taxon>
        <taxon>Asteraceae</taxon>
        <taxon>Asteroideae</taxon>
        <taxon>Anthemideae</taxon>
        <taxon>Anthemidinae</taxon>
        <taxon>Tanacetum</taxon>
    </lineage>
</organism>
<accession>A0A6L2J1J9</accession>
<protein>
    <recommendedName>
        <fullName evidence="3">Integrase, catalytic region, zinc finger, CCHC-type, peptidase aspartic, catalytic</fullName>
    </recommendedName>
</protein>